<dbReference type="WBParaSite" id="mrna-Wban_00405">
    <property type="protein sequence ID" value="mrna-Wban_00405"/>
    <property type="gene ID" value="Wban_00405"/>
</dbReference>
<reference evidence="1" key="1">
    <citation type="submission" date="2015-03" db="EMBL/GenBank/DDBJ databases">
        <title>Wuchereria bancrofti Genome Sequencing Papua New Guinea Strain.</title>
        <authorList>
            <person name="Small S.T."/>
            <person name="Serre D."/>
            <person name="Zimmerman P.A."/>
        </authorList>
    </citation>
    <scope>NUCLEOTIDE SEQUENCE [LARGE SCALE GENOMIC DNA]</scope>
    <source>
        <strain evidence="1">pt0022</strain>
    </source>
</reference>
<sequence length="86" mass="9466">MEASSETRRVNKHGFCDSKGKFFMEGFSAPFLGSSFFQCAAIFHCGAMCSKNKTDLRSPNRFSPPITGQTDQLKSVSATFTRSLIS</sequence>
<name>A0AAF5PGM7_WUCBA</name>
<accession>A0AAF5PGM7</accession>
<dbReference type="Proteomes" id="UP000093561">
    <property type="component" value="Unassembled WGS sequence"/>
</dbReference>
<evidence type="ECO:0000313" key="2">
    <source>
        <dbReference type="WBParaSite" id="mrna-Wban_00405"/>
    </source>
</evidence>
<reference evidence="1" key="2">
    <citation type="journal article" date="2016" name="Mol. Ecol.">
        <title>Population genomics of the filarial nematode parasite Wuchereria bancrofti from mosquitoes.</title>
        <authorList>
            <person name="Small S.T."/>
            <person name="Reimer L.J."/>
            <person name="Tisch D.J."/>
            <person name="King C.L."/>
            <person name="Christensen B.M."/>
            <person name="Siba P.M."/>
            <person name="Kazura J.W."/>
            <person name="Serre D."/>
            <person name="Zimmerman P.A."/>
        </authorList>
    </citation>
    <scope>NUCLEOTIDE SEQUENCE</scope>
    <source>
        <strain evidence="1">pt0022</strain>
    </source>
</reference>
<reference evidence="2" key="3">
    <citation type="submission" date="2024-02" db="UniProtKB">
        <authorList>
            <consortium name="WormBaseParasite"/>
        </authorList>
    </citation>
    <scope>IDENTIFICATION</scope>
    <source>
        <strain evidence="2">pt0022</strain>
    </source>
</reference>
<dbReference type="AlphaFoldDB" id="A0AAF5PGM7"/>
<proteinExistence type="predicted"/>
<evidence type="ECO:0000313" key="1">
    <source>
        <dbReference type="Proteomes" id="UP000093561"/>
    </source>
</evidence>
<organism evidence="1 2">
    <name type="scientific">Wuchereria bancrofti</name>
    <dbReference type="NCBI Taxonomy" id="6293"/>
    <lineage>
        <taxon>Eukaryota</taxon>
        <taxon>Metazoa</taxon>
        <taxon>Ecdysozoa</taxon>
        <taxon>Nematoda</taxon>
        <taxon>Chromadorea</taxon>
        <taxon>Rhabditida</taxon>
        <taxon>Spirurina</taxon>
        <taxon>Spiruromorpha</taxon>
        <taxon>Filarioidea</taxon>
        <taxon>Onchocercidae</taxon>
        <taxon>Wuchereria</taxon>
    </lineage>
</organism>
<protein>
    <submittedName>
        <fullName evidence="2">Uncharacterized protein</fullName>
    </submittedName>
</protein>